<feature type="non-terminal residue" evidence="1">
    <location>
        <position position="1"/>
    </location>
</feature>
<sequence length="62" mass="6455">VAQETSRLGHTIGAMQYIAEDKEGGDTSIKAASKTTGVVLVGTDMMLIDDRDSSPTSPKGIC</sequence>
<evidence type="ECO:0000313" key="2">
    <source>
        <dbReference type="Proteomes" id="UP000886520"/>
    </source>
</evidence>
<accession>A0A9D4UBG0</accession>
<dbReference type="OrthoDB" id="6162903at2759"/>
<dbReference type="Proteomes" id="UP000886520">
    <property type="component" value="Chromosome 19"/>
</dbReference>
<organism evidence="1 2">
    <name type="scientific">Adiantum capillus-veneris</name>
    <name type="common">Maidenhair fern</name>
    <dbReference type="NCBI Taxonomy" id="13818"/>
    <lineage>
        <taxon>Eukaryota</taxon>
        <taxon>Viridiplantae</taxon>
        <taxon>Streptophyta</taxon>
        <taxon>Embryophyta</taxon>
        <taxon>Tracheophyta</taxon>
        <taxon>Polypodiopsida</taxon>
        <taxon>Polypodiidae</taxon>
        <taxon>Polypodiales</taxon>
        <taxon>Pteridineae</taxon>
        <taxon>Pteridaceae</taxon>
        <taxon>Vittarioideae</taxon>
        <taxon>Adiantum</taxon>
    </lineage>
</organism>
<evidence type="ECO:0000313" key="1">
    <source>
        <dbReference type="EMBL" id="KAI5064695.1"/>
    </source>
</evidence>
<dbReference type="AlphaFoldDB" id="A0A9D4UBG0"/>
<gene>
    <name evidence="1" type="ORF">GOP47_0019390</name>
</gene>
<reference evidence="1" key="1">
    <citation type="submission" date="2021-01" db="EMBL/GenBank/DDBJ databases">
        <title>Adiantum capillus-veneris genome.</title>
        <authorList>
            <person name="Fang Y."/>
            <person name="Liao Q."/>
        </authorList>
    </citation>
    <scope>NUCLEOTIDE SEQUENCE</scope>
    <source>
        <strain evidence="1">H3</strain>
        <tissue evidence="1">Leaf</tissue>
    </source>
</reference>
<name>A0A9D4UBG0_ADICA</name>
<keyword evidence="2" id="KW-1185">Reference proteome</keyword>
<comment type="caution">
    <text evidence="1">The sequence shown here is derived from an EMBL/GenBank/DDBJ whole genome shotgun (WGS) entry which is preliminary data.</text>
</comment>
<protein>
    <submittedName>
        <fullName evidence="1">Uncharacterized protein</fullName>
    </submittedName>
</protein>
<dbReference type="EMBL" id="JABFUD020000019">
    <property type="protein sequence ID" value="KAI5064695.1"/>
    <property type="molecule type" value="Genomic_DNA"/>
</dbReference>
<proteinExistence type="predicted"/>